<organism evidence="7">
    <name type="scientific">Podoviridae sp. ctnuR9</name>
    <dbReference type="NCBI Taxonomy" id="2825276"/>
    <lineage>
        <taxon>Viruses</taxon>
        <taxon>Duplodnaviria</taxon>
        <taxon>Heunggongvirae</taxon>
        <taxon>Uroviricota</taxon>
        <taxon>Caudoviricetes</taxon>
    </lineage>
</organism>
<evidence type="ECO:0000256" key="6">
    <source>
        <dbReference type="SAM" id="MobiDB-lite"/>
    </source>
</evidence>
<dbReference type="InterPro" id="IPR017853">
    <property type="entry name" value="GH"/>
</dbReference>
<evidence type="ECO:0000256" key="4">
    <source>
        <dbReference type="ARBA" id="ARBA00022801"/>
    </source>
</evidence>
<dbReference type="EC" id="3.2.1.17" evidence="3"/>
<name>A0A8S5UFS6_9CAUD</name>
<dbReference type="SUPFAM" id="SSF51445">
    <property type="entry name" value="(Trans)glycosidases"/>
    <property type="match status" value="1"/>
</dbReference>
<dbReference type="PROSITE" id="PS51904">
    <property type="entry name" value="GLYCOSYL_HYDROL_F25_2"/>
    <property type="match status" value="1"/>
</dbReference>
<dbReference type="InterPro" id="IPR002053">
    <property type="entry name" value="Glyco_hydro_25"/>
</dbReference>
<dbReference type="Pfam" id="PF01183">
    <property type="entry name" value="Glyco_hydro_25"/>
    <property type="match status" value="1"/>
</dbReference>
<dbReference type="SMART" id="SM00641">
    <property type="entry name" value="Glyco_25"/>
    <property type="match status" value="1"/>
</dbReference>
<proteinExistence type="inferred from homology"/>
<comment type="similarity">
    <text evidence="2">Belongs to the glycosyl hydrolase 25 family.</text>
</comment>
<evidence type="ECO:0000256" key="1">
    <source>
        <dbReference type="ARBA" id="ARBA00000632"/>
    </source>
</evidence>
<comment type="catalytic activity">
    <reaction evidence="1">
        <text>Hydrolysis of (1-&gt;4)-beta-linkages between N-acetylmuramic acid and N-acetyl-D-glucosamine residues in a peptidoglycan and between N-acetyl-D-glucosamine residues in chitodextrins.</text>
        <dbReference type="EC" id="3.2.1.17"/>
    </reaction>
</comment>
<dbReference type="Gene3D" id="3.20.20.80">
    <property type="entry name" value="Glycosidases"/>
    <property type="match status" value="1"/>
</dbReference>
<keyword evidence="4" id="KW-0378">Hydrolase</keyword>
<dbReference type="PANTHER" id="PTHR34135">
    <property type="entry name" value="LYSOZYME"/>
    <property type="match status" value="1"/>
</dbReference>
<sequence length="229" mass="24918">MLNFLDTSNHQGGYNPALTGADAVIVKATQGNWFVDAYCDATIQQAISADMPWGFYHFADSGSAITEAGFFLDNCLNYFGQGIPVLDWEGNQTVEWVNAFVGHVHDKTGVWPWIYANPWRFNQGGVNPNCARWVADYPDVASPTWSQAQGWDCPAADGNVVAWQFCSDGTVNGITGNVDLDLFYGDKEQWQAYARGDNGPDSGGNDGGANPDGVAVLENSAYKVTIERK</sequence>
<keyword evidence="5" id="KW-0326">Glycosidase</keyword>
<dbReference type="PANTHER" id="PTHR34135:SF2">
    <property type="entry name" value="LYSOZYME"/>
    <property type="match status" value="1"/>
</dbReference>
<evidence type="ECO:0000256" key="3">
    <source>
        <dbReference type="ARBA" id="ARBA00012732"/>
    </source>
</evidence>
<dbReference type="InterPro" id="IPR018077">
    <property type="entry name" value="Glyco_hydro_fam25_subgr"/>
</dbReference>
<protein>
    <recommendedName>
        <fullName evidence="3">lysozyme</fullName>
        <ecNumber evidence="3">3.2.1.17</ecNumber>
    </recommendedName>
</protein>
<dbReference type="GO" id="GO:0016052">
    <property type="term" value="P:carbohydrate catabolic process"/>
    <property type="evidence" value="ECO:0007669"/>
    <property type="project" value="TreeGrafter"/>
</dbReference>
<dbReference type="GO" id="GO:0009253">
    <property type="term" value="P:peptidoglycan catabolic process"/>
    <property type="evidence" value="ECO:0007669"/>
    <property type="project" value="InterPro"/>
</dbReference>
<evidence type="ECO:0000256" key="2">
    <source>
        <dbReference type="ARBA" id="ARBA00010646"/>
    </source>
</evidence>
<evidence type="ECO:0000256" key="5">
    <source>
        <dbReference type="ARBA" id="ARBA00023295"/>
    </source>
</evidence>
<accession>A0A8S5UFS6</accession>
<evidence type="ECO:0000313" key="7">
    <source>
        <dbReference type="EMBL" id="DAF93343.1"/>
    </source>
</evidence>
<dbReference type="EMBL" id="BK016084">
    <property type="protein sequence ID" value="DAF93343.1"/>
    <property type="molecule type" value="Genomic_DNA"/>
</dbReference>
<reference evidence="7" key="1">
    <citation type="journal article" date="2021" name="Proc. Natl. Acad. Sci. U.S.A.">
        <title>A Catalog of Tens of Thousands of Viruses from Human Metagenomes Reveals Hidden Associations with Chronic Diseases.</title>
        <authorList>
            <person name="Tisza M.J."/>
            <person name="Buck C.B."/>
        </authorList>
    </citation>
    <scope>NUCLEOTIDE SEQUENCE</scope>
    <source>
        <strain evidence="7">CtnuR9</strain>
    </source>
</reference>
<dbReference type="GO" id="GO:0016998">
    <property type="term" value="P:cell wall macromolecule catabolic process"/>
    <property type="evidence" value="ECO:0007669"/>
    <property type="project" value="InterPro"/>
</dbReference>
<feature type="region of interest" description="Disordered" evidence="6">
    <location>
        <begin position="194"/>
        <end position="214"/>
    </location>
</feature>
<dbReference type="GO" id="GO:0003796">
    <property type="term" value="F:lysozyme activity"/>
    <property type="evidence" value="ECO:0007669"/>
    <property type="project" value="UniProtKB-EC"/>
</dbReference>